<gene>
    <name evidence="7" type="ORF">PLBR_LOCUS3809</name>
</gene>
<evidence type="ECO:0000259" key="5">
    <source>
        <dbReference type="SMART" id="SM00382"/>
    </source>
</evidence>
<dbReference type="EMBL" id="OVEO01000006">
    <property type="protein sequence ID" value="SPQ96594.1"/>
    <property type="molecule type" value="Genomic_DNA"/>
</dbReference>
<protein>
    <recommendedName>
        <fullName evidence="9">AAA+ ATPase domain-containing protein</fullName>
    </recommendedName>
</protein>
<sequence>MLLWRAGRRAASGVVPASPDLGLVGRAFVEQNGRPSLENALTPRQIVSYLERYVVGQVDAKQAVAVALRNRWRRHQLAEDMLHEIMPKNILMIGPTGCGKTEIARRLAMLAQAPFIKVEATKFTETGFHGRDVDQILRDLIEASMSLIRTQRRKQSLRQVAEIVEDRILTCLTGGNNPKQKQAFSKLLRDGRLENQIITVDVPHKDASPETFRDQSDIITSIKKLVGAKKVVRADMTIAQARPLLEESEAERLMETGDLASDAIKLAEQNGIVFIDEIDKICTASDSHRSSADASAEGVQRDLLPLIEGSVVNTKYGNISTDHVLFIASGAFHSCKPSDLLAELQGRLPIRVELKGLDVADLYRILTEPEFNLIKQQVALLGAEDVNLSFTNEAVHEISKIAAELNKTVENIGARRLHTVIERIVSDISFNAPEYSDDERNVVIDAAYVRERLNSLMTKTDLSKYVL</sequence>
<dbReference type="GO" id="GO:0005524">
    <property type="term" value="F:ATP binding"/>
    <property type="evidence" value="ECO:0007669"/>
    <property type="project" value="UniProtKB-KW"/>
</dbReference>
<evidence type="ECO:0000313" key="8">
    <source>
        <dbReference type="Proteomes" id="UP000290189"/>
    </source>
</evidence>
<dbReference type="InterPro" id="IPR004491">
    <property type="entry name" value="HslU"/>
</dbReference>
<dbReference type="PANTHER" id="PTHR48102:SF3">
    <property type="entry name" value="ATP-DEPENDENT PROTEASE ATPASE SUBUNIT HSLU"/>
    <property type="match status" value="1"/>
</dbReference>
<dbReference type="SUPFAM" id="SSF52540">
    <property type="entry name" value="P-loop containing nucleoside triphosphate hydrolases"/>
    <property type="match status" value="1"/>
</dbReference>
<dbReference type="NCBIfam" id="TIGR00390">
    <property type="entry name" value="hslU"/>
    <property type="match status" value="1"/>
</dbReference>
<organism evidence="7 8">
    <name type="scientific">Plasmodiophora brassicae</name>
    <name type="common">Clubroot disease agent</name>
    <dbReference type="NCBI Taxonomy" id="37360"/>
    <lineage>
        <taxon>Eukaryota</taxon>
        <taxon>Sar</taxon>
        <taxon>Rhizaria</taxon>
        <taxon>Endomyxa</taxon>
        <taxon>Phytomyxea</taxon>
        <taxon>Plasmodiophorida</taxon>
        <taxon>Plasmodiophoridae</taxon>
        <taxon>Plasmodiophora</taxon>
    </lineage>
</organism>
<dbReference type="AlphaFoldDB" id="A0A3P3Y8Z4"/>
<dbReference type="PANTHER" id="PTHR48102">
    <property type="entry name" value="ATP-DEPENDENT CLP PROTEASE ATP-BINDING SUBUNIT CLPX-LIKE, MITOCHONDRIAL-RELATED"/>
    <property type="match status" value="1"/>
</dbReference>
<dbReference type="InterPro" id="IPR019489">
    <property type="entry name" value="Clp_ATPase_C"/>
</dbReference>
<evidence type="ECO:0000256" key="4">
    <source>
        <dbReference type="ARBA" id="ARBA00023186"/>
    </source>
</evidence>
<dbReference type="SMART" id="SM00382">
    <property type="entry name" value="AAA"/>
    <property type="match status" value="1"/>
</dbReference>
<dbReference type="InterPro" id="IPR050052">
    <property type="entry name" value="ATP-dep_Clp_protease_ClpX"/>
</dbReference>
<dbReference type="NCBIfam" id="NF003544">
    <property type="entry name" value="PRK05201.1"/>
    <property type="match status" value="1"/>
</dbReference>
<evidence type="ECO:0008006" key="9">
    <source>
        <dbReference type="Google" id="ProtNLM"/>
    </source>
</evidence>
<keyword evidence="4" id="KW-0143">Chaperone</keyword>
<keyword evidence="2" id="KW-0547">Nucleotide-binding</keyword>
<evidence type="ECO:0000313" key="7">
    <source>
        <dbReference type="EMBL" id="SPQ96594.1"/>
    </source>
</evidence>
<name>A0A3P3Y8Z4_PLABS</name>
<keyword evidence="3" id="KW-0067">ATP-binding</keyword>
<dbReference type="Gene3D" id="3.40.50.300">
    <property type="entry name" value="P-loop containing nucleotide triphosphate hydrolases"/>
    <property type="match status" value="2"/>
</dbReference>
<dbReference type="Pfam" id="PF07724">
    <property type="entry name" value="AAA_2"/>
    <property type="match status" value="1"/>
</dbReference>
<dbReference type="GO" id="GO:0009376">
    <property type="term" value="C:HslUV protease complex"/>
    <property type="evidence" value="ECO:0007669"/>
    <property type="project" value="InterPro"/>
</dbReference>
<comment type="similarity">
    <text evidence="1">Belongs to the ClpX chaperone family. HslU subfamily.</text>
</comment>
<geneLocation type="mitochondrion" evidence="7"/>
<dbReference type="GO" id="GO:0051603">
    <property type="term" value="P:proteolysis involved in protein catabolic process"/>
    <property type="evidence" value="ECO:0007669"/>
    <property type="project" value="TreeGrafter"/>
</dbReference>
<dbReference type="InterPro" id="IPR027417">
    <property type="entry name" value="P-loop_NTPase"/>
</dbReference>
<dbReference type="Gene3D" id="1.10.8.60">
    <property type="match status" value="1"/>
</dbReference>
<dbReference type="SMART" id="SM01086">
    <property type="entry name" value="ClpB_D2-small"/>
    <property type="match status" value="1"/>
</dbReference>
<evidence type="ECO:0000259" key="6">
    <source>
        <dbReference type="SMART" id="SM01086"/>
    </source>
</evidence>
<dbReference type="FunFam" id="3.40.50.300:FF:000220">
    <property type="entry name" value="ATP-dependent protease ATPase subunit HslU"/>
    <property type="match status" value="1"/>
</dbReference>
<reference evidence="7 8" key="1">
    <citation type="submission" date="2018-03" db="EMBL/GenBank/DDBJ databases">
        <authorList>
            <person name="Fogelqvist J."/>
        </authorList>
    </citation>
    <scope>NUCLEOTIDE SEQUENCE [LARGE SCALE GENOMIC DNA]</scope>
</reference>
<dbReference type="InterPro" id="IPR003959">
    <property type="entry name" value="ATPase_AAA_core"/>
</dbReference>
<dbReference type="Pfam" id="PF00004">
    <property type="entry name" value="AAA"/>
    <property type="match status" value="1"/>
</dbReference>
<feature type="domain" description="Clp ATPase C-terminal" evidence="6">
    <location>
        <begin position="357"/>
        <end position="453"/>
    </location>
</feature>
<feature type="domain" description="AAA+ ATPase" evidence="5">
    <location>
        <begin position="86"/>
        <end position="358"/>
    </location>
</feature>
<accession>A0A3P3Y8Z4</accession>
<evidence type="ECO:0000256" key="1">
    <source>
        <dbReference type="ARBA" id="ARBA00009771"/>
    </source>
</evidence>
<evidence type="ECO:0000256" key="3">
    <source>
        <dbReference type="ARBA" id="ARBA00022840"/>
    </source>
</evidence>
<evidence type="ECO:0000256" key="2">
    <source>
        <dbReference type="ARBA" id="ARBA00022741"/>
    </source>
</evidence>
<proteinExistence type="inferred from homology"/>
<dbReference type="Proteomes" id="UP000290189">
    <property type="component" value="Unassembled WGS sequence"/>
</dbReference>
<dbReference type="InterPro" id="IPR003593">
    <property type="entry name" value="AAA+_ATPase"/>
</dbReference>
<dbReference type="GO" id="GO:0008233">
    <property type="term" value="F:peptidase activity"/>
    <property type="evidence" value="ECO:0007669"/>
    <property type="project" value="InterPro"/>
</dbReference>
<keyword evidence="7" id="KW-0496">Mitochondrion</keyword>
<dbReference type="GO" id="GO:0016887">
    <property type="term" value="F:ATP hydrolysis activity"/>
    <property type="evidence" value="ECO:0007669"/>
    <property type="project" value="InterPro"/>
</dbReference>
<dbReference type="CDD" id="cd19498">
    <property type="entry name" value="RecA-like_HslU"/>
    <property type="match status" value="1"/>
</dbReference>